<dbReference type="OrthoDB" id="7743878at2"/>
<sequence>MTQFTRAAAAAVAISLAGSAAMAETELEAALKSGGERLKSDEIAELLIGNIVTAKSGEKMFRFFYDPANILKGELTNGGWSGTGAYAITDTDQVCVSMAADKGRYRCLSAVRTGDTVQKFNADGKMTFELLDFEPSTGL</sequence>
<gene>
    <name evidence="2" type="ORF">SAMN05444007_102471</name>
</gene>
<organism evidence="2 3">
    <name type="scientific">Cribrihabitans marinus</name>
    <dbReference type="NCBI Taxonomy" id="1227549"/>
    <lineage>
        <taxon>Bacteria</taxon>
        <taxon>Pseudomonadati</taxon>
        <taxon>Pseudomonadota</taxon>
        <taxon>Alphaproteobacteria</taxon>
        <taxon>Rhodobacterales</taxon>
        <taxon>Paracoccaceae</taxon>
        <taxon>Cribrihabitans</taxon>
    </lineage>
</organism>
<accession>A0A1H6U0V7</accession>
<dbReference type="EMBL" id="FNYD01000002">
    <property type="protein sequence ID" value="SEI85116.1"/>
    <property type="molecule type" value="Genomic_DNA"/>
</dbReference>
<feature type="chain" id="PRO_5011582056" evidence="1">
    <location>
        <begin position="24"/>
        <end position="139"/>
    </location>
</feature>
<name>A0A1H6U0V7_9RHOB</name>
<dbReference type="AlphaFoldDB" id="A0A1H6U0V7"/>
<keyword evidence="1" id="KW-0732">Signal</keyword>
<feature type="signal peptide" evidence="1">
    <location>
        <begin position="1"/>
        <end position="23"/>
    </location>
</feature>
<evidence type="ECO:0000313" key="2">
    <source>
        <dbReference type="EMBL" id="SEI85116.1"/>
    </source>
</evidence>
<dbReference type="RefSeq" id="WP_143057879.1">
    <property type="nucleotide sequence ID" value="NZ_BMGV01000002.1"/>
</dbReference>
<reference evidence="2 3" key="1">
    <citation type="submission" date="2016-10" db="EMBL/GenBank/DDBJ databases">
        <authorList>
            <person name="de Groot N.N."/>
        </authorList>
    </citation>
    <scope>NUCLEOTIDE SEQUENCE [LARGE SCALE GENOMIC DNA]</scope>
    <source>
        <strain evidence="2 3">DSM 29340</strain>
    </source>
</reference>
<keyword evidence="3" id="KW-1185">Reference proteome</keyword>
<evidence type="ECO:0000256" key="1">
    <source>
        <dbReference type="SAM" id="SignalP"/>
    </source>
</evidence>
<proteinExistence type="predicted"/>
<dbReference type="Proteomes" id="UP000199379">
    <property type="component" value="Unassembled WGS sequence"/>
</dbReference>
<protein>
    <submittedName>
        <fullName evidence="2">Uncharacterized protein</fullName>
    </submittedName>
</protein>
<evidence type="ECO:0000313" key="3">
    <source>
        <dbReference type="Proteomes" id="UP000199379"/>
    </source>
</evidence>